<reference evidence="10 11" key="1">
    <citation type="submission" date="2013-04" db="EMBL/GenBank/DDBJ databases">
        <title>Shimia sp. 22II-S11-Z10 Genome Sequencing.</title>
        <authorList>
            <person name="Lai Q."/>
            <person name="Li G."/>
            <person name="Shao Z."/>
        </authorList>
    </citation>
    <scope>NUCLEOTIDE SEQUENCE [LARGE SCALE GENOMIC DNA]</scope>
    <source>
        <strain evidence="11">22II-S11-Z10</strain>
    </source>
</reference>
<proteinExistence type="predicted"/>
<dbReference type="Proteomes" id="UP000024836">
    <property type="component" value="Unassembled WGS sequence"/>
</dbReference>
<evidence type="ECO:0000259" key="8">
    <source>
        <dbReference type="PROSITE" id="PS50110"/>
    </source>
</evidence>
<dbReference type="GO" id="GO:0005829">
    <property type="term" value="C:cytosol"/>
    <property type="evidence" value="ECO:0007669"/>
    <property type="project" value="TreeGrafter"/>
</dbReference>
<dbReference type="Pfam" id="PF00072">
    <property type="entry name" value="Response_reg"/>
    <property type="match status" value="1"/>
</dbReference>
<dbReference type="InterPro" id="IPR001867">
    <property type="entry name" value="OmpR/PhoB-type_DNA-bd"/>
</dbReference>
<dbReference type="RefSeq" id="WP_035250506.1">
    <property type="nucleotide sequence ID" value="NZ_AQQY01000005.1"/>
</dbReference>
<feature type="domain" description="Response regulatory" evidence="8">
    <location>
        <begin position="4"/>
        <end position="117"/>
    </location>
</feature>
<keyword evidence="2" id="KW-0902">Two-component regulatory system</keyword>
<organism evidence="10 11">
    <name type="scientific">Actibacterium atlanticum</name>
    <dbReference type="NCBI Taxonomy" id="1461693"/>
    <lineage>
        <taxon>Bacteria</taxon>
        <taxon>Pseudomonadati</taxon>
        <taxon>Pseudomonadota</taxon>
        <taxon>Alphaproteobacteria</taxon>
        <taxon>Rhodobacterales</taxon>
        <taxon>Roseobacteraceae</taxon>
        <taxon>Actibacterium</taxon>
    </lineage>
</organism>
<protein>
    <submittedName>
        <fullName evidence="10">DNA-binding response regulator</fullName>
    </submittedName>
</protein>
<dbReference type="InterPro" id="IPR016032">
    <property type="entry name" value="Sig_transdc_resp-reg_C-effctor"/>
</dbReference>
<dbReference type="GO" id="GO:0032993">
    <property type="term" value="C:protein-DNA complex"/>
    <property type="evidence" value="ECO:0007669"/>
    <property type="project" value="TreeGrafter"/>
</dbReference>
<evidence type="ECO:0000259" key="9">
    <source>
        <dbReference type="PROSITE" id="PS51755"/>
    </source>
</evidence>
<keyword evidence="4 7" id="KW-0238">DNA-binding</keyword>
<dbReference type="Pfam" id="PF00486">
    <property type="entry name" value="Trans_reg_C"/>
    <property type="match status" value="1"/>
</dbReference>
<dbReference type="InterPro" id="IPR011006">
    <property type="entry name" value="CheY-like_superfamily"/>
</dbReference>
<dbReference type="STRING" id="1461693.ATO10_08593"/>
<feature type="modified residue" description="4-aspartylphosphate" evidence="6">
    <location>
        <position position="53"/>
    </location>
</feature>
<dbReference type="EMBL" id="AQQY01000005">
    <property type="protein sequence ID" value="KCV81890.1"/>
    <property type="molecule type" value="Genomic_DNA"/>
</dbReference>
<dbReference type="eggNOG" id="COG0745">
    <property type="taxonomic scope" value="Bacteria"/>
</dbReference>
<dbReference type="SMART" id="SM00862">
    <property type="entry name" value="Trans_reg_C"/>
    <property type="match status" value="1"/>
</dbReference>
<name>A0A058ZKZ0_9RHOB</name>
<dbReference type="Gene3D" id="1.10.10.10">
    <property type="entry name" value="Winged helix-like DNA-binding domain superfamily/Winged helix DNA-binding domain"/>
    <property type="match status" value="1"/>
</dbReference>
<feature type="DNA-binding region" description="OmpR/PhoB-type" evidence="7">
    <location>
        <begin position="132"/>
        <end position="232"/>
    </location>
</feature>
<evidence type="ECO:0000256" key="4">
    <source>
        <dbReference type="ARBA" id="ARBA00023125"/>
    </source>
</evidence>
<dbReference type="PROSITE" id="PS50110">
    <property type="entry name" value="RESPONSE_REGULATORY"/>
    <property type="match status" value="1"/>
</dbReference>
<dbReference type="PANTHER" id="PTHR48111:SF4">
    <property type="entry name" value="DNA-BINDING DUAL TRANSCRIPTIONAL REGULATOR OMPR"/>
    <property type="match status" value="1"/>
</dbReference>
<sequence>MKPLVYILEDDVDISNVVQRTLKAEGFLVEVFQRKGSFLNQFKRKAPDLCLVDLTLPDGDGLSVITENLHKSGVPAIVVTGKSAVTDRIIGLEVGADDYITKPFEPRELVARVRAVLRRIRLSGDQAAAGPQRVAQFDDWTADLQSCTLIHASGAAVDLGAAETRLLEVLLKSAGRVLSRGQLMDHIHSSDEEPLDRSVDARISRLRKRLGDDPKDPRLVRTVYGAGYVFSAKVEWV</sequence>
<evidence type="ECO:0000256" key="1">
    <source>
        <dbReference type="ARBA" id="ARBA00022553"/>
    </source>
</evidence>
<dbReference type="InterPro" id="IPR001789">
    <property type="entry name" value="Sig_transdc_resp-reg_receiver"/>
</dbReference>
<dbReference type="CDD" id="cd00383">
    <property type="entry name" value="trans_reg_C"/>
    <property type="match status" value="1"/>
</dbReference>
<dbReference type="GO" id="GO:0000976">
    <property type="term" value="F:transcription cis-regulatory region binding"/>
    <property type="evidence" value="ECO:0007669"/>
    <property type="project" value="TreeGrafter"/>
</dbReference>
<keyword evidence="5" id="KW-0804">Transcription</keyword>
<keyword evidence="3" id="KW-0805">Transcription regulation</keyword>
<evidence type="ECO:0000256" key="3">
    <source>
        <dbReference type="ARBA" id="ARBA00023015"/>
    </source>
</evidence>
<evidence type="ECO:0000313" key="11">
    <source>
        <dbReference type="Proteomes" id="UP000024836"/>
    </source>
</evidence>
<dbReference type="InterPro" id="IPR039420">
    <property type="entry name" value="WalR-like"/>
</dbReference>
<dbReference type="GO" id="GO:0000156">
    <property type="term" value="F:phosphorelay response regulator activity"/>
    <property type="evidence" value="ECO:0007669"/>
    <property type="project" value="TreeGrafter"/>
</dbReference>
<dbReference type="SUPFAM" id="SSF52172">
    <property type="entry name" value="CheY-like"/>
    <property type="match status" value="1"/>
</dbReference>
<dbReference type="GO" id="GO:0006355">
    <property type="term" value="P:regulation of DNA-templated transcription"/>
    <property type="evidence" value="ECO:0007669"/>
    <property type="project" value="InterPro"/>
</dbReference>
<keyword evidence="1 6" id="KW-0597">Phosphoprotein</keyword>
<dbReference type="InterPro" id="IPR036388">
    <property type="entry name" value="WH-like_DNA-bd_sf"/>
</dbReference>
<dbReference type="Gene3D" id="3.40.50.2300">
    <property type="match status" value="1"/>
</dbReference>
<dbReference type="OrthoDB" id="9802426at2"/>
<dbReference type="Gene3D" id="6.10.250.690">
    <property type="match status" value="1"/>
</dbReference>
<evidence type="ECO:0000256" key="2">
    <source>
        <dbReference type="ARBA" id="ARBA00023012"/>
    </source>
</evidence>
<dbReference type="PANTHER" id="PTHR48111">
    <property type="entry name" value="REGULATOR OF RPOS"/>
    <property type="match status" value="1"/>
</dbReference>
<evidence type="ECO:0000256" key="6">
    <source>
        <dbReference type="PROSITE-ProRule" id="PRU00169"/>
    </source>
</evidence>
<dbReference type="SUPFAM" id="SSF46894">
    <property type="entry name" value="C-terminal effector domain of the bipartite response regulators"/>
    <property type="match status" value="1"/>
</dbReference>
<gene>
    <name evidence="10" type="ORF">ATO10_08593</name>
</gene>
<accession>A0A058ZKZ0</accession>
<dbReference type="SMART" id="SM00448">
    <property type="entry name" value="REC"/>
    <property type="match status" value="1"/>
</dbReference>
<evidence type="ECO:0000256" key="5">
    <source>
        <dbReference type="ARBA" id="ARBA00023163"/>
    </source>
</evidence>
<keyword evidence="11" id="KW-1185">Reference proteome</keyword>
<evidence type="ECO:0000313" key="10">
    <source>
        <dbReference type="EMBL" id="KCV81890.1"/>
    </source>
</evidence>
<evidence type="ECO:0000256" key="7">
    <source>
        <dbReference type="PROSITE-ProRule" id="PRU01091"/>
    </source>
</evidence>
<dbReference type="PROSITE" id="PS51755">
    <property type="entry name" value="OMPR_PHOB"/>
    <property type="match status" value="1"/>
</dbReference>
<feature type="domain" description="OmpR/PhoB-type" evidence="9">
    <location>
        <begin position="132"/>
        <end position="232"/>
    </location>
</feature>
<dbReference type="AlphaFoldDB" id="A0A058ZKZ0"/>
<comment type="caution">
    <text evidence="10">The sequence shown here is derived from an EMBL/GenBank/DDBJ whole genome shotgun (WGS) entry which is preliminary data.</text>
</comment>